<accession>A0ABT9JRP4</accession>
<dbReference type="PANTHER" id="PTHR33121">
    <property type="entry name" value="CYCLIC DI-GMP PHOSPHODIESTERASE PDEF"/>
    <property type="match status" value="1"/>
</dbReference>
<protein>
    <submittedName>
        <fullName evidence="2">EAL domain-containing protein</fullName>
    </submittedName>
</protein>
<proteinExistence type="predicted"/>
<dbReference type="RefSeq" id="WP_306388969.1">
    <property type="nucleotide sequence ID" value="NZ_JAVCAP010000011.1"/>
</dbReference>
<gene>
    <name evidence="2" type="ORF">Q9291_05220</name>
</gene>
<sequence length="275" mass="30732">MTHKVQTEPDYIARLRAELKQALSLDLDELGLIEADSGEYESTFIGVHLKTAFQPIYDTKQGEIYGYEALIRPSLFGTLGSTPEFAFTYAEQAGKLVQFDRVCRSQHVLNFRAIHQENGLLFLNVHPKLLIEVNAHGKVFEQILHKYSVPTERVVLEIKESLVEQDKQLLPAIENYRALGYRLWAAHHDFIKFDISVIHQAAQQPALASALRGLVHSVQDLGSTPVIVGIETQQQLDIAVAAGANVLQGNFLAEPVVAKVLNDQYRNNGRVPRVA</sequence>
<dbReference type="Pfam" id="PF00563">
    <property type="entry name" value="EAL"/>
    <property type="match status" value="1"/>
</dbReference>
<organism evidence="2 3">
    <name type="scientific">Methylophilus aquaticus</name>
    <dbReference type="NCBI Taxonomy" id="1971610"/>
    <lineage>
        <taxon>Bacteria</taxon>
        <taxon>Pseudomonadati</taxon>
        <taxon>Pseudomonadota</taxon>
        <taxon>Betaproteobacteria</taxon>
        <taxon>Nitrosomonadales</taxon>
        <taxon>Methylophilaceae</taxon>
        <taxon>Methylophilus</taxon>
    </lineage>
</organism>
<comment type="caution">
    <text evidence="2">The sequence shown here is derived from an EMBL/GenBank/DDBJ whole genome shotgun (WGS) entry which is preliminary data.</text>
</comment>
<dbReference type="SMART" id="SM00052">
    <property type="entry name" value="EAL"/>
    <property type="match status" value="1"/>
</dbReference>
<evidence type="ECO:0000259" key="1">
    <source>
        <dbReference type="PROSITE" id="PS50883"/>
    </source>
</evidence>
<name>A0ABT9JRP4_9PROT</name>
<dbReference type="Gene3D" id="3.20.20.450">
    <property type="entry name" value="EAL domain"/>
    <property type="match status" value="1"/>
</dbReference>
<dbReference type="InterPro" id="IPR001633">
    <property type="entry name" value="EAL_dom"/>
</dbReference>
<evidence type="ECO:0000313" key="2">
    <source>
        <dbReference type="EMBL" id="MDP8567240.1"/>
    </source>
</evidence>
<evidence type="ECO:0000313" key="3">
    <source>
        <dbReference type="Proteomes" id="UP001225906"/>
    </source>
</evidence>
<reference evidence="3" key="1">
    <citation type="journal article" date="2019" name="Int. J. Syst. Evol. Microbiol.">
        <title>The Global Catalogue of Microorganisms (GCM) 10K type strain sequencing project: providing services to taxonomists for standard genome sequencing and annotation.</title>
        <authorList>
            <consortium name="The Broad Institute Genomics Platform"/>
            <consortium name="The Broad Institute Genome Sequencing Center for Infectious Disease"/>
            <person name="Wu L."/>
            <person name="Ma J."/>
        </authorList>
    </citation>
    <scope>NUCLEOTIDE SEQUENCE [LARGE SCALE GENOMIC DNA]</scope>
    <source>
        <strain evidence="3">VKM B-3159</strain>
    </source>
</reference>
<dbReference type="EMBL" id="JAVCAP010000011">
    <property type="protein sequence ID" value="MDP8567240.1"/>
    <property type="molecule type" value="Genomic_DNA"/>
</dbReference>
<dbReference type="SUPFAM" id="SSF141868">
    <property type="entry name" value="EAL domain-like"/>
    <property type="match status" value="1"/>
</dbReference>
<dbReference type="PANTHER" id="PTHR33121:SF76">
    <property type="entry name" value="SIGNALING PROTEIN"/>
    <property type="match status" value="1"/>
</dbReference>
<dbReference type="CDD" id="cd01948">
    <property type="entry name" value="EAL"/>
    <property type="match status" value="1"/>
</dbReference>
<keyword evidence="3" id="KW-1185">Reference proteome</keyword>
<dbReference type="InterPro" id="IPR050706">
    <property type="entry name" value="Cyclic-di-GMP_PDE-like"/>
</dbReference>
<dbReference type="InterPro" id="IPR035919">
    <property type="entry name" value="EAL_sf"/>
</dbReference>
<feature type="domain" description="EAL" evidence="1">
    <location>
        <begin position="33"/>
        <end position="269"/>
    </location>
</feature>
<dbReference type="Proteomes" id="UP001225906">
    <property type="component" value="Unassembled WGS sequence"/>
</dbReference>
<dbReference type="PROSITE" id="PS50883">
    <property type="entry name" value="EAL"/>
    <property type="match status" value="1"/>
</dbReference>